<dbReference type="GO" id="GO:0005741">
    <property type="term" value="C:mitochondrial outer membrane"/>
    <property type="evidence" value="ECO:0007669"/>
    <property type="project" value="TreeGrafter"/>
</dbReference>
<dbReference type="InterPro" id="IPR046371">
    <property type="entry name" value="Bcl-2_BH1-3"/>
</dbReference>
<evidence type="ECO:0000256" key="4">
    <source>
        <dbReference type="SAM" id="Phobius"/>
    </source>
</evidence>
<dbReference type="PANTHER" id="PTHR11256:SF21">
    <property type="entry name" value="BCL-2 BCL-2 HOMOLOGY REGION 1-3 DOMAIN-CONTAINING PROTEIN"/>
    <property type="match status" value="1"/>
</dbReference>
<comment type="similarity">
    <text evidence="1">Belongs to the Bcl-2 family.</text>
</comment>
<feature type="transmembrane region" description="Helical" evidence="4">
    <location>
        <begin position="258"/>
        <end position="279"/>
    </location>
</feature>
<accession>A0A0K2UPQ5</accession>
<reference evidence="6" key="1">
    <citation type="submission" date="2014-05" db="EMBL/GenBank/DDBJ databases">
        <authorList>
            <person name="Chronopoulou M."/>
        </authorList>
    </citation>
    <scope>NUCLEOTIDE SEQUENCE</scope>
    <source>
        <tissue evidence="6">Whole organism</tissue>
    </source>
</reference>
<dbReference type="InterPro" id="IPR026298">
    <property type="entry name" value="Bcl-2_fam"/>
</dbReference>
<feature type="compositionally biased region" description="Acidic residues" evidence="3">
    <location>
        <begin position="15"/>
        <end position="25"/>
    </location>
</feature>
<sequence>MARKFPQFRYSKDGDEADDDDEEEGAIPVSPRILRRRRNSEHDMSHTPRRMYNRPRFNSFSNDGFFPIENITESHSNDEGFSENEIEGQELYLHFLYERMSGEGLDPEAHSGLSEYHFNSVHNRERGRQNSMSLDNFHSPLWRRTGRELQSLADEFVRTQEREQVRILADSVDVVSLNMEKFFALLRELFQGGKITRERILVLFFFCSDIAIRAARCQMDGLLVTLTNWSLRFIREKVCSWVNLNGGWQTVLHRGVNVVQQMAIIGMCAAVMLCCTIYIRKNL</sequence>
<name>A0A0K2UPQ5_LEPSM</name>
<dbReference type="Pfam" id="PF00452">
    <property type="entry name" value="Bcl-2"/>
    <property type="match status" value="1"/>
</dbReference>
<dbReference type="EMBL" id="HACA01022365">
    <property type="protein sequence ID" value="CDW39726.1"/>
    <property type="molecule type" value="Transcribed_RNA"/>
</dbReference>
<dbReference type="AlphaFoldDB" id="A0A0K2UPQ5"/>
<dbReference type="GO" id="GO:0097192">
    <property type="term" value="P:extrinsic apoptotic signaling pathway in absence of ligand"/>
    <property type="evidence" value="ECO:0007669"/>
    <property type="project" value="TreeGrafter"/>
</dbReference>
<protein>
    <submittedName>
        <fullName evidence="6">Putative LOC101847732 [Aplysia californica]</fullName>
    </submittedName>
</protein>
<evidence type="ECO:0000259" key="5">
    <source>
        <dbReference type="SMART" id="SM00337"/>
    </source>
</evidence>
<organism evidence="6">
    <name type="scientific">Lepeophtheirus salmonis</name>
    <name type="common">Salmon louse</name>
    <name type="synonym">Caligus salmonis</name>
    <dbReference type="NCBI Taxonomy" id="72036"/>
    <lineage>
        <taxon>Eukaryota</taxon>
        <taxon>Metazoa</taxon>
        <taxon>Ecdysozoa</taxon>
        <taxon>Arthropoda</taxon>
        <taxon>Crustacea</taxon>
        <taxon>Multicrustacea</taxon>
        <taxon>Hexanauplia</taxon>
        <taxon>Copepoda</taxon>
        <taxon>Siphonostomatoida</taxon>
        <taxon>Caligidae</taxon>
        <taxon>Lepeophtheirus</taxon>
    </lineage>
</organism>
<keyword evidence="4" id="KW-0472">Membrane</keyword>
<evidence type="ECO:0000256" key="2">
    <source>
        <dbReference type="ARBA" id="ARBA00022703"/>
    </source>
</evidence>
<dbReference type="GO" id="GO:0008630">
    <property type="term" value="P:intrinsic apoptotic signaling pathway in response to DNA damage"/>
    <property type="evidence" value="ECO:0007669"/>
    <property type="project" value="TreeGrafter"/>
</dbReference>
<proteinExistence type="inferred from homology"/>
<dbReference type="OrthoDB" id="6080198at2759"/>
<keyword evidence="4" id="KW-0812">Transmembrane</keyword>
<dbReference type="PROSITE" id="PS50062">
    <property type="entry name" value="BCL2_FAMILY"/>
    <property type="match status" value="1"/>
</dbReference>
<dbReference type="GO" id="GO:0001836">
    <property type="term" value="P:release of cytochrome c from mitochondria"/>
    <property type="evidence" value="ECO:0007669"/>
    <property type="project" value="TreeGrafter"/>
</dbReference>
<keyword evidence="2" id="KW-0053">Apoptosis</keyword>
<dbReference type="InterPro" id="IPR036834">
    <property type="entry name" value="Bcl-2-like_sf"/>
</dbReference>
<feature type="domain" description="Bcl-2 Bcl-2 homology region 1-3" evidence="5">
    <location>
        <begin position="149"/>
        <end position="248"/>
    </location>
</feature>
<dbReference type="PANTHER" id="PTHR11256">
    <property type="entry name" value="BCL-2 RELATED"/>
    <property type="match status" value="1"/>
</dbReference>
<dbReference type="PRINTS" id="PR01862">
    <property type="entry name" value="BCL2FAMILY"/>
</dbReference>
<dbReference type="GO" id="GO:0051400">
    <property type="term" value="F:BH domain binding"/>
    <property type="evidence" value="ECO:0007669"/>
    <property type="project" value="TreeGrafter"/>
</dbReference>
<evidence type="ECO:0000256" key="1">
    <source>
        <dbReference type="ARBA" id="ARBA00009458"/>
    </source>
</evidence>
<keyword evidence="4" id="KW-1133">Transmembrane helix</keyword>
<dbReference type="Gene3D" id="1.10.437.10">
    <property type="entry name" value="Blc2-like"/>
    <property type="match status" value="1"/>
</dbReference>
<dbReference type="SUPFAM" id="SSF56854">
    <property type="entry name" value="Bcl-2 inhibitors of programmed cell death"/>
    <property type="match status" value="1"/>
</dbReference>
<evidence type="ECO:0000313" key="6">
    <source>
        <dbReference type="EMBL" id="CDW39726.1"/>
    </source>
</evidence>
<dbReference type="GO" id="GO:0042981">
    <property type="term" value="P:regulation of apoptotic process"/>
    <property type="evidence" value="ECO:0007669"/>
    <property type="project" value="InterPro"/>
</dbReference>
<dbReference type="InterPro" id="IPR002475">
    <property type="entry name" value="Bcl2-like"/>
</dbReference>
<feature type="region of interest" description="Disordered" evidence="3">
    <location>
        <begin position="1"/>
        <end position="54"/>
    </location>
</feature>
<evidence type="ECO:0000256" key="3">
    <source>
        <dbReference type="SAM" id="MobiDB-lite"/>
    </source>
</evidence>
<dbReference type="SMART" id="SM00337">
    <property type="entry name" value="BCL"/>
    <property type="match status" value="1"/>
</dbReference>